<dbReference type="Pfam" id="PF02272">
    <property type="entry name" value="DHHA1"/>
    <property type="match status" value="1"/>
</dbReference>
<keyword evidence="5" id="KW-0175">Coiled coil</keyword>
<evidence type="ECO:0000256" key="2">
    <source>
        <dbReference type="ARBA" id="ARBA00004496"/>
    </source>
</evidence>
<keyword evidence="8" id="KW-1185">Reference proteome</keyword>
<organism evidence="7 8">
    <name type="scientific">Paenibacillus provencensis</name>
    <dbReference type="NCBI Taxonomy" id="441151"/>
    <lineage>
        <taxon>Bacteria</taxon>
        <taxon>Bacillati</taxon>
        <taxon>Bacillota</taxon>
        <taxon>Bacilli</taxon>
        <taxon>Bacillales</taxon>
        <taxon>Paenibacillaceae</taxon>
        <taxon>Paenibacillus</taxon>
    </lineage>
</organism>
<dbReference type="Pfam" id="PF07973">
    <property type="entry name" value="tRNA_SAD"/>
    <property type="match status" value="1"/>
</dbReference>
<evidence type="ECO:0000313" key="7">
    <source>
        <dbReference type="EMBL" id="MFD1128099.1"/>
    </source>
</evidence>
<dbReference type="SUPFAM" id="SSF55186">
    <property type="entry name" value="ThrRS/AlaRS common domain"/>
    <property type="match status" value="1"/>
</dbReference>
<dbReference type="Gene3D" id="3.10.310.40">
    <property type="match status" value="1"/>
</dbReference>
<dbReference type="Proteomes" id="UP001597169">
    <property type="component" value="Unassembled WGS sequence"/>
</dbReference>
<dbReference type="RefSeq" id="WP_251583887.1">
    <property type="nucleotide sequence ID" value="NZ_JBHTKX010000001.1"/>
</dbReference>
<evidence type="ECO:0000256" key="3">
    <source>
        <dbReference type="ARBA" id="ARBA00022723"/>
    </source>
</evidence>
<dbReference type="InterPro" id="IPR018165">
    <property type="entry name" value="Ala-tRNA-synth_IIc_core"/>
</dbReference>
<dbReference type="InterPro" id="IPR018163">
    <property type="entry name" value="Thr/Ala-tRNA-synth_IIc_edit"/>
</dbReference>
<dbReference type="PANTHER" id="PTHR43462">
    <property type="entry name" value="ALANYL-TRNA EDITING PROTEIN"/>
    <property type="match status" value="1"/>
</dbReference>
<feature type="coiled-coil region" evidence="5">
    <location>
        <begin position="251"/>
        <end position="285"/>
    </location>
</feature>
<evidence type="ECO:0000256" key="5">
    <source>
        <dbReference type="SAM" id="Coils"/>
    </source>
</evidence>
<name>A0ABW3PWS6_9BACL</name>
<comment type="caution">
    <text evidence="7">The sequence shown here is derived from an EMBL/GenBank/DDBJ whole genome shotgun (WGS) entry which is preliminary data.</text>
</comment>
<dbReference type="InterPro" id="IPR012947">
    <property type="entry name" value="tRNA_SAD"/>
</dbReference>
<keyword evidence="3" id="KW-0479">Metal-binding</keyword>
<keyword evidence="4" id="KW-0862">Zinc</keyword>
<dbReference type="EMBL" id="JBHTKX010000001">
    <property type="protein sequence ID" value="MFD1128099.1"/>
    <property type="molecule type" value="Genomic_DNA"/>
</dbReference>
<evidence type="ECO:0000259" key="6">
    <source>
        <dbReference type="PROSITE" id="PS50860"/>
    </source>
</evidence>
<comment type="cofactor">
    <cofactor evidence="1">
        <name>Zn(2+)</name>
        <dbReference type="ChEBI" id="CHEBI:29105"/>
    </cofactor>
</comment>
<proteinExistence type="predicted"/>
<dbReference type="InterPro" id="IPR009000">
    <property type="entry name" value="Transl_B-barrel_sf"/>
</dbReference>
<feature type="domain" description="Alanyl-transfer RNA synthetases family profile" evidence="6">
    <location>
        <begin position="1"/>
        <end position="235"/>
    </location>
</feature>
<sequence length="394" mass="44594">MTKKLYYDSPYLTQWETRIIHTWQQDDCYYVELEETAFYPHGGGQPCDIGTIQGIPVLDVATHGDQIVHQVEALPESKEVSCIIDWDVRFDHMQQHSAQHLLSAVCLELYECPTLSFHLGADYCTIDVEAAELSRDQLSSIEQEANRYIYKNHPIHTYWVTEEEAARIKLVKQPKVKENIRIVEMKDVEYNACGGTHVSSTGEIGMIKLLKTEKQKGNTRIYFISGYRALKEFNMYGQIISTLSSRFKSGKEELTDRLIQLENEHKQVQAELAVLKDQNDDYMAQQMIQDLADKVIHHVFPDKTLKDLQNLANKIAAMTELPVLLASASENKVVLCQNKEASPSCGKFFKAHLAGFNGKGGGSDLMAQAGFTSWDDAAAFYHFASQELTDQGEI</sequence>
<dbReference type="InterPro" id="IPR051335">
    <property type="entry name" value="Alanyl-tRNA_Editing_Enzymes"/>
</dbReference>
<comment type="subcellular location">
    <subcellularLocation>
        <location evidence="2">Cytoplasm</location>
    </subcellularLocation>
</comment>
<gene>
    <name evidence="7" type="ORF">ACFQ3J_07940</name>
</gene>
<evidence type="ECO:0000256" key="1">
    <source>
        <dbReference type="ARBA" id="ARBA00001947"/>
    </source>
</evidence>
<dbReference type="Gene3D" id="3.30.980.10">
    <property type="entry name" value="Threonyl-trna Synthetase, Chain A, domain 2"/>
    <property type="match status" value="1"/>
</dbReference>
<dbReference type="InterPro" id="IPR003156">
    <property type="entry name" value="DHHA1_dom"/>
</dbReference>
<dbReference type="Gene3D" id="2.40.30.130">
    <property type="match status" value="1"/>
</dbReference>
<dbReference type="SMART" id="SM00863">
    <property type="entry name" value="tRNA_SAD"/>
    <property type="match status" value="1"/>
</dbReference>
<dbReference type="PANTHER" id="PTHR43462:SF1">
    <property type="entry name" value="ALANYL-TRNA EDITING PROTEIN AARSD1"/>
    <property type="match status" value="1"/>
</dbReference>
<evidence type="ECO:0000313" key="8">
    <source>
        <dbReference type="Proteomes" id="UP001597169"/>
    </source>
</evidence>
<accession>A0ABW3PWS6</accession>
<dbReference type="PROSITE" id="PS50860">
    <property type="entry name" value="AA_TRNA_LIGASE_II_ALA"/>
    <property type="match status" value="1"/>
</dbReference>
<dbReference type="SUPFAM" id="SSF50447">
    <property type="entry name" value="Translation proteins"/>
    <property type="match status" value="1"/>
</dbReference>
<reference evidence="8" key="1">
    <citation type="journal article" date="2019" name="Int. J. Syst. Evol. Microbiol.">
        <title>The Global Catalogue of Microorganisms (GCM) 10K type strain sequencing project: providing services to taxonomists for standard genome sequencing and annotation.</title>
        <authorList>
            <consortium name="The Broad Institute Genomics Platform"/>
            <consortium name="The Broad Institute Genome Sequencing Center for Infectious Disease"/>
            <person name="Wu L."/>
            <person name="Ma J."/>
        </authorList>
    </citation>
    <scope>NUCLEOTIDE SEQUENCE [LARGE SCALE GENOMIC DNA]</scope>
    <source>
        <strain evidence="8">CCUG 53519</strain>
    </source>
</reference>
<evidence type="ECO:0000256" key="4">
    <source>
        <dbReference type="ARBA" id="ARBA00022833"/>
    </source>
</evidence>
<protein>
    <submittedName>
        <fullName evidence="7">DHHA1 domain-containing protein</fullName>
    </submittedName>
</protein>